<feature type="domain" description="NodB homology" evidence="18">
    <location>
        <begin position="192"/>
        <end position="386"/>
    </location>
</feature>
<evidence type="ECO:0000256" key="7">
    <source>
        <dbReference type="ARBA" id="ARBA00023024"/>
    </source>
</evidence>
<evidence type="ECO:0000256" key="15">
    <source>
        <dbReference type="ARBA" id="ARBA00048494"/>
    </source>
</evidence>
<keyword evidence="6 19" id="KW-0378">Hydrolase</keyword>
<dbReference type="Gene3D" id="3.20.20.370">
    <property type="entry name" value="Glycoside hydrolase/deacetylase"/>
    <property type="match status" value="1"/>
</dbReference>
<dbReference type="PANTHER" id="PTHR10587:SF133">
    <property type="entry name" value="CHITIN DEACETYLASE 1-RELATED"/>
    <property type="match status" value="1"/>
</dbReference>
<evidence type="ECO:0000256" key="8">
    <source>
        <dbReference type="ARBA" id="ARBA00023136"/>
    </source>
</evidence>
<comment type="caution">
    <text evidence="19">The sequence shown here is derived from an EMBL/GenBank/DDBJ whole genome shotgun (WGS) entry which is preliminary data.</text>
</comment>
<keyword evidence="13" id="KW-0624">Polysaccharide degradation</keyword>
<feature type="region of interest" description="Disordered" evidence="16">
    <location>
        <begin position="30"/>
        <end position="52"/>
    </location>
</feature>
<keyword evidence="20" id="KW-1185">Reference proteome</keyword>
<protein>
    <recommendedName>
        <fullName evidence="14">chitin deacetylase</fullName>
        <ecNumber evidence="14">3.5.1.41</ecNumber>
    </recommendedName>
</protein>
<evidence type="ECO:0000256" key="12">
    <source>
        <dbReference type="ARBA" id="ARBA00023316"/>
    </source>
</evidence>
<evidence type="ECO:0000256" key="13">
    <source>
        <dbReference type="ARBA" id="ARBA00023326"/>
    </source>
</evidence>
<dbReference type="InterPro" id="IPR011330">
    <property type="entry name" value="Glyco_hydro/deAcase_b/a-brl"/>
</dbReference>
<evidence type="ECO:0000259" key="18">
    <source>
        <dbReference type="PROSITE" id="PS51677"/>
    </source>
</evidence>
<dbReference type="Pfam" id="PF01522">
    <property type="entry name" value="Polysacc_deac_1"/>
    <property type="match status" value="1"/>
</dbReference>
<evidence type="ECO:0000313" key="19">
    <source>
        <dbReference type="EMBL" id="KAL0576578.1"/>
    </source>
</evidence>
<keyword evidence="3" id="KW-1003">Cell membrane</keyword>
<evidence type="ECO:0000256" key="9">
    <source>
        <dbReference type="ARBA" id="ARBA00023277"/>
    </source>
</evidence>
<feature type="signal peptide" evidence="17">
    <location>
        <begin position="1"/>
        <end position="23"/>
    </location>
</feature>
<dbReference type="PROSITE" id="PS51677">
    <property type="entry name" value="NODB"/>
    <property type="match status" value="1"/>
</dbReference>
<comment type="catalytic activity">
    <reaction evidence="15">
        <text>[(1-&gt;4)-N-acetyl-beta-D-glucosaminyl](n) + n H2O = chitosan + n acetate</text>
        <dbReference type="Rhea" id="RHEA:10464"/>
        <dbReference type="Rhea" id="RHEA-COMP:9593"/>
        <dbReference type="Rhea" id="RHEA-COMP:9597"/>
        <dbReference type="ChEBI" id="CHEBI:15377"/>
        <dbReference type="ChEBI" id="CHEBI:17029"/>
        <dbReference type="ChEBI" id="CHEBI:30089"/>
        <dbReference type="ChEBI" id="CHEBI:57704"/>
        <dbReference type="EC" id="3.5.1.41"/>
    </reaction>
    <physiologicalReaction direction="left-to-right" evidence="15">
        <dbReference type="Rhea" id="RHEA:10465"/>
    </physiologicalReaction>
</comment>
<feature type="region of interest" description="Disordered" evidence="16">
    <location>
        <begin position="92"/>
        <end position="115"/>
    </location>
</feature>
<dbReference type="PANTHER" id="PTHR10587">
    <property type="entry name" value="GLYCOSYL TRANSFERASE-RELATED"/>
    <property type="match status" value="1"/>
</dbReference>
<dbReference type="InterPro" id="IPR002509">
    <property type="entry name" value="NODB_dom"/>
</dbReference>
<evidence type="ECO:0000256" key="6">
    <source>
        <dbReference type="ARBA" id="ARBA00022801"/>
    </source>
</evidence>
<evidence type="ECO:0000313" key="20">
    <source>
        <dbReference type="Proteomes" id="UP001465976"/>
    </source>
</evidence>
<evidence type="ECO:0000256" key="5">
    <source>
        <dbReference type="ARBA" id="ARBA00022723"/>
    </source>
</evidence>
<dbReference type="GO" id="GO:0004099">
    <property type="term" value="F:chitin deacetylase activity"/>
    <property type="evidence" value="ECO:0007669"/>
    <property type="project" value="UniProtKB-EC"/>
</dbReference>
<proteinExistence type="predicted"/>
<dbReference type="Proteomes" id="UP001465976">
    <property type="component" value="Unassembled WGS sequence"/>
</dbReference>
<evidence type="ECO:0000256" key="4">
    <source>
        <dbReference type="ARBA" id="ARBA00022622"/>
    </source>
</evidence>
<name>A0ABR3FMD0_9AGAR</name>
<gene>
    <name evidence="19" type="primary">CDA2</name>
    <name evidence="19" type="ORF">V5O48_005410</name>
</gene>
<dbReference type="EC" id="3.5.1.41" evidence="14"/>
<evidence type="ECO:0000256" key="16">
    <source>
        <dbReference type="SAM" id="MobiDB-lite"/>
    </source>
</evidence>
<evidence type="ECO:0000256" key="2">
    <source>
        <dbReference type="ARBA" id="ARBA00004609"/>
    </source>
</evidence>
<keyword evidence="8" id="KW-0472">Membrane</keyword>
<evidence type="ECO:0000256" key="14">
    <source>
        <dbReference type="ARBA" id="ARBA00024056"/>
    </source>
</evidence>
<feature type="region of interest" description="Disordered" evidence="16">
    <location>
        <begin position="419"/>
        <end position="440"/>
    </location>
</feature>
<dbReference type="InterPro" id="IPR050248">
    <property type="entry name" value="Polysacc_deacetylase_ArnD"/>
</dbReference>
<keyword evidence="5" id="KW-0479">Metal-binding</keyword>
<keyword evidence="4" id="KW-0325">Glycoprotein</keyword>
<dbReference type="EMBL" id="JBAHYK010000214">
    <property type="protein sequence ID" value="KAL0576578.1"/>
    <property type="molecule type" value="Genomic_DNA"/>
</dbReference>
<sequence>MRFSSSRAPALLSLAAVVAVVEAGNVNVEHRQASSQSPASSGTTSSAASAPSSVRTGAAASLTFSLASQNPTAIPISSITATMSTVPTIPLASTPPAGATPSVSGAPGLPDAASIDPRKYPALDLKPPIDSPEVQAWKQEVANSGITIPNITATVAGGCPANPQAVADTGRCWWTCGGCTRETDISDCPNKNTWGLTFDDGPGFYTPNLLEYLDSTQLHATFFVVGSRCVSNPHALQLEYMRGHQISVHTWSHPSLTTLTNDEIIAELGWSRKVIKDILGVTPNTMRPPFGDIDDRVRAIARAMNLTPVMWTRLGPLATFDTDDFNVHNGMTTTPQVLNNWNAILGNASTMNTGFIVLQHDLFQETVDIATGYILPDAIKKGLNIQPVVSCLNKPMIDSYVETNDNKTNPPPISATNVATLSSGAPGSAQATGATGKNGAMQNAPLSASTALVGSALAVLFTMWL</sequence>
<accession>A0ABR3FMD0</accession>
<dbReference type="SUPFAM" id="SSF88713">
    <property type="entry name" value="Glycoside hydrolase/deacetylase"/>
    <property type="match status" value="1"/>
</dbReference>
<feature type="compositionally biased region" description="Low complexity" evidence="16">
    <location>
        <begin position="33"/>
        <end position="52"/>
    </location>
</feature>
<keyword evidence="11" id="KW-0449">Lipoprotein</keyword>
<organism evidence="19 20">
    <name type="scientific">Marasmius crinis-equi</name>
    <dbReference type="NCBI Taxonomy" id="585013"/>
    <lineage>
        <taxon>Eukaryota</taxon>
        <taxon>Fungi</taxon>
        <taxon>Dikarya</taxon>
        <taxon>Basidiomycota</taxon>
        <taxon>Agaricomycotina</taxon>
        <taxon>Agaricomycetes</taxon>
        <taxon>Agaricomycetidae</taxon>
        <taxon>Agaricales</taxon>
        <taxon>Marasmiineae</taxon>
        <taxon>Marasmiaceae</taxon>
        <taxon>Marasmius</taxon>
    </lineage>
</organism>
<comment type="cofactor">
    <cofactor evidence="1">
        <name>Co(2+)</name>
        <dbReference type="ChEBI" id="CHEBI:48828"/>
    </cofactor>
</comment>
<keyword evidence="10" id="KW-0170">Cobalt</keyword>
<evidence type="ECO:0000256" key="17">
    <source>
        <dbReference type="SAM" id="SignalP"/>
    </source>
</evidence>
<evidence type="ECO:0000256" key="1">
    <source>
        <dbReference type="ARBA" id="ARBA00001941"/>
    </source>
</evidence>
<keyword evidence="17" id="KW-0732">Signal</keyword>
<feature type="chain" id="PRO_5045404309" description="chitin deacetylase" evidence="17">
    <location>
        <begin position="24"/>
        <end position="465"/>
    </location>
</feature>
<keyword evidence="4" id="KW-0336">GPI-anchor</keyword>
<comment type="subcellular location">
    <subcellularLocation>
        <location evidence="2">Cell membrane</location>
        <topology evidence="2">Lipid-anchor</topology>
        <topology evidence="2">GPI-anchor</topology>
    </subcellularLocation>
</comment>
<evidence type="ECO:0000256" key="3">
    <source>
        <dbReference type="ARBA" id="ARBA00022475"/>
    </source>
</evidence>
<evidence type="ECO:0000256" key="10">
    <source>
        <dbReference type="ARBA" id="ARBA00023285"/>
    </source>
</evidence>
<keyword evidence="9" id="KW-0119">Carbohydrate metabolism</keyword>
<keyword evidence="12" id="KW-0961">Cell wall biogenesis/degradation</keyword>
<evidence type="ECO:0000256" key="11">
    <source>
        <dbReference type="ARBA" id="ARBA00023288"/>
    </source>
</evidence>
<reference evidence="19 20" key="1">
    <citation type="submission" date="2024-02" db="EMBL/GenBank/DDBJ databases">
        <title>A draft genome for the cacao thread blight pathogen Marasmius crinis-equi.</title>
        <authorList>
            <person name="Cohen S.P."/>
            <person name="Baruah I.K."/>
            <person name="Amoako-Attah I."/>
            <person name="Bukari Y."/>
            <person name="Meinhardt L.W."/>
            <person name="Bailey B.A."/>
        </authorList>
    </citation>
    <scope>NUCLEOTIDE SEQUENCE [LARGE SCALE GENOMIC DNA]</scope>
    <source>
        <strain evidence="19 20">GH-76</strain>
    </source>
</reference>
<keyword evidence="7" id="KW-0146">Chitin degradation</keyword>